<dbReference type="GeneID" id="94197129"/>
<evidence type="ECO:0000259" key="2">
    <source>
        <dbReference type="Pfam" id="PF22600"/>
    </source>
</evidence>
<dbReference type="Gene3D" id="3.30.460.10">
    <property type="entry name" value="Beta Polymerase, domain 2"/>
    <property type="match status" value="1"/>
</dbReference>
<dbReference type="SUPFAM" id="SSF81631">
    <property type="entry name" value="PAP/OAS1 substrate-binding domain"/>
    <property type="match status" value="1"/>
</dbReference>
<feature type="domain" description="Poly(A) RNA polymerase mitochondrial-like central palm" evidence="2">
    <location>
        <begin position="186"/>
        <end position="316"/>
    </location>
</feature>
<dbReference type="InterPro" id="IPR054708">
    <property type="entry name" value="MTPAP-like_central"/>
</dbReference>
<name>A0AAV4M0H7_BABCB</name>
<evidence type="ECO:0000313" key="4">
    <source>
        <dbReference type="Proteomes" id="UP001497744"/>
    </source>
</evidence>
<dbReference type="SUPFAM" id="SSF81301">
    <property type="entry name" value="Nucleotidyltransferase"/>
    <property type="match status" value="1"/>
</dbReference>
<proteinExistence type="predicted"/>
<dbReference type="AlphaFoldDB" id="A0AAV4M0H7"/>
<dbReference type="GO" id="GO:0031123">
    <property type="term" value="P:RNA 3'-end processing"/>
    <property type="evidence" value="ECO:0007669"/>
    <property type="project" value="TreeGrafter"/>
</dbReference>
<evidence type="ECO:0000256" key="1">
    <source>
        <dbReference type="SAM" id="MobiDB-lite"/>
    </source>
</evidence>
<comment type="caution">
    <text evidence="3">The sequence shown here is derived from an EMBL/GenBank/DDBJ whole genome shotgun (WGS) entry which is preliminary data.</text>
</comment>
<evidence type="ECO:0000313" key="3">
    <source>
        <dbReference type="EMBL" id="GIX65648.1"/>
    </source>
</evidence>
<dbReference type="Proteomes" id="UP001497744">
    <property type="component" value="Unassembled WGS sequence"/>
</dbReference>
<gene>
    <name evidence="3" type="ORF">BcabD6B2_50830</name>
</gene>
<accession>A0AAV4M0H7</accession>
<dbReference type="EMBL" id="BPLF01000005">
    <property type="protein sequence ID" value="GIX65648.1"/>
    <property type="molecule type" value="Genomic_DNA"/>
</dbReference>
<dbReference type="PANTHER" id="PTHR12271:SF40">
    <property type="entry name" value="POLY(A) RNA POLYMERASE GLD2"/>
    <property type="match status" value="1"/>
</dbReference>
<keyword evidence="4" id="KW-1185">Reference proteome</keyword>
<dbReference type="GO" id="GO:0016779">
    <property type="term" value="F:nucleotidyltransferase activity"/>
    <property type="evidence" value="ECO:0007669"/>
    <property type="project" value="TreeGrafter"/>
</dbReference>
<feature type="compositionally biased region" description="Polar residues" evidence="1">
    <location>
        <begin position="147"/>
        <end position="171"/>
    </location>
</feature>
<protein>
    <submittedName>
        <fullName evidence="3">Poly(A) RNA polymerase GLD2</fullName>
    </submittedName>
</protein>
<sequence>MAPGLCRECVRLAWSNAVFSRIDRSTLRVVDTIAAIRSNAFAGIGCARLSSAKGLGLPAGYHREDERRVPDKEHEVHDDAVLEDVDCDVHYPVNLEDMNRNRSWRSALKQFKRRTDAREGETLVKEFGTNHCMFEARALPPAEDGETSQCSEGRNDSNDVNGRNESASTSGLDRVTATALNPEQLLVRNQRVAQVIEARLRERLNPKCSVGVFGSAINGLWTDASDLDICVQIPNVTSRSAIIRNLRRIAFLLEPLAPGRTFENRFTAKIPILHWKHGKPARKTGEPVIHSLGCSADISVNNVLAISNSALLGMYVACDPRVKSVVLALKRWARARDLNDRSKGTFGSFALSIMAIHFLQRCVPPIVVSLQDLAIADNEPPKYVSGIDVRFTTDMQRVKQELKWVCKGAENKMSVEELLEEFFYYFGWVYQKRPQTPICIRSVDFQYLDTSPTFTSRLAVFDMDEKFMHVDNPFEMGVDVANISFHQRNRVVRELRRAHRILKSGGSYDDICAIGDE</sequence>
<reference evidence="3 4" key="1">
    <citation type="submission" date="2021-06" db="EMBL/GenBank/DDBJ databases">
        <title>Genome sequence of Babesia caballi.</title>
        <authorList>
            <person name="Yamagishi J."/>
            <person name="Kidaka T."/>
            <person name="Ochi A."/>
        </authorList>
    </citation>
    <scope>NUCLEOTIDE SEQUENCE [LARGE SCALE GENOMIC DNA]</scope>
    <source>
        <strain evidence="3">USDA-D6B2</strain>
    </source>
</reference>
<dbReference type="InterPro" id="IPR043519">
    <property type="entry name" value="NT_sf"/>
</dbReference>
<dbReference type="CDD" id="cd05402">
    <property type="entry name" value="NT_PAP_TUTase"/>
    <property type="match status" value="1"/>
</dbReference>
<organism evidence="3 4">
    <name type="scientific">Babesia caballi</name>
    <dbReference type="NCBI Taxonomy" id="5871"/>
    <lineage>
        <taxon>Eukaryota</taxon>
        <taxon>Sar</taxon>
        <taxon>Alveolata</taxon>
        <taxon>Apicomplexa</taxon>
        <taxon>Aconoidasida</taxon>
        <taxon>Piroplasmida</taxon>
        <taxon>Babesiidae</taxon>
        <taxon>Babesia</taxon>
    </lineage>
</organism>
<dbReference type="Pfam" id="PF22600">
    <property type="entry name" value="MTPAP-like_central"/>
    <property type="match status" value="1"/>
</dbReference>
<feature type="region of interest" description="Disordered" evidence="1">
    <location>
        <begin position="141"/>
        <end position="174"/>
    </location>
</feature>
<dbReference type="Gene3D" id="1.10.1410.10">
    <property type="match status" value="1"/>
</dbReference>
<dbReference type="RefSeq" id="XP_067717717.1">
    <property type="nucleotide sequence ID" value="XM_067861616.1"/>
</dbReference>
<dbReference type="PANTHER" id="PTHR12271">
    <property type="entry name" value="POLY A POLYMERASE CID PAP -RELATED"/>
    <property type="match status" value="1"/>
</dbReference>